<reference evidence="4 5" key="1">
    <citation type="journal article" date="2014" name="Nat. Genet.">
        <title>Genome sequence of the hot pepper provides insights into the evolution of pungency in Capsicum species.</title>
        <authorList>
            <person name="Kim S."/>
            <person name="Park M."/>
            <person name="Yeom S.I."/>
            <person name="Kim Y.M."/>
            <person name="Lee J.M."/>
            <person name="Lee H.A."/>
            <person name="Seo E."/>
            <person name="Choi J."/>
            <person name="Cheong K."/>
            <person name="Kim K.T."/>
            <person name="Jung K."/>
            <person name="Lee G.W."/>
            <person name="Oh S.K."/>
            <person name="Bae C."/>
            <person name="Kim S.B."/>
            <person name="Lee H.Y."/>
            <person name="Kim S.Y."/>
            <person name="Kim M.S."/>
            <person name="Kang B.C."/>
            <person name="Jo Y.D."/>
            <person name="Yang H.B."/>
            <person name="Jeong H.J."/>
            <person name="Kang W.H."/>
            <person name="Kwon J.K."/>
            <person name="Shin C."/>
            <person name="Lim J.Y."/>
            <person name="Park J.H."/>
            <person name="Huh J.H."/>
            <person name="Kim J.S."/>
            <person name="Kim B.D."/>
            <person name="Cohen O."/>
            <person name="Paran I."/>
            <person name="Suh M.C."/>
            <person name="Lee S.B."/>
            <person name="Kim Y.K."/>
            <person name="Shin Y."/>
            <person name="Noh S.J."/>
            <person name="Park J."/>
            <person name="Seo Y.S."/>
            <person name="Kwon S.Y."/>
            <person name="Kim H.A."/>
            <person name="Park J.M."/>
            <person name="Kim H.J."/>
            <person name="Choi S.B."/>
            <person name="Bosland P.W."/>
            <person name="Reeves G."/>
            <person name="Jo S.H."/>
            <person name="Lee B.W."/>
            <person name="Cho H.T."/>
            <person name="Choi H.S."/>
            <person name="Lee M.S."/>
            <person name="Yu Y."/>
            <person name="Do Choi Y."/>
            <person name="Park B.S."/>
            <person name="van Deynze A."/>
            <person name="Ashrafi H."/>
            <person name="Hill T."/>
            <person name="Kim W.T."/>
            <person name="Pai H.S."/>
            <person name="Ahn H.K."/>
            <person name="Yeam I."/>
            <person name="Giovannoni J.J."/>
            <person name="Rose J.K."/>
            <person name="Sorensen I."/>
            <person name="Lee S.J."/>
            <person name="Kim R.W."/>
            <person name="Choi I.Y."/>
            <person name="Choi B.S."/>
            <person name="Lim J.S."/>
            <person name="Lee Y.H."/>
            <person name="Choi D."/>
        </authorList>
    </citation>
    <scope>NUCLEOTIDE SEQUENCE [LARGE SCALE GENOMIC DNA]</scope>
    <source>
        <strain evidence="5">cv. CM334</strain>
    </source>
</reference>
<comment type="similarity">
    <text evidence="2">Belongs to the TRAFAC class myosin-kinesin ATPase superfamily. Kinesin family.</text>
</comment>
<evidence type="ECO:0000256" key="1">
    <source>
        <dbReference type="ARBA" id="ARBA00023175"/>
    </source>
</evidence>
<dbReference type="AlphaFoldDB" id="A0A2G2ZX14"/>
<dbReference type="GO" id="GO:0008017">
    <property type="term" value="F:microtubule binding"/>
    <property type="evidence" value="ECO:0007669"/>
    <property type="project" value="InterPro"/>
</dbReference>
<keyword evidence="1" id="KW-0505">Motor protein</keyword>
<evidence type="ECO:0000313" key="4">
    <source>
        <dbReference type="EMBL" id="PHT86508.1"/>
    </source>
</evidence>
<name>A0A2G2ZX14_CAPAN</name>
<organism evidence="4 5">
    <name type="scientific">Capsicum annuum</name>
    <name type="common">Capsicum pepper</name>
    <dbReference type="NCBI Taxonomy" id="4072"/>
    <lineage>
        <taxon>Eukaryota</taxon>
        <taxon>Viridiplantae</taxon>
        <taxon>Streptophyta</taxon>
        <taxon>Embryophyta</taxon>
        <taxon>Tracheophyta</taxon>
        <taxon>Spermatophyta</taxon>
        <taxon>Magnoliopsida</taxon>
        <taxon>eudicotyledons</taxon>
        <taxon>Gunneridae</taxon>
        <taxon>Pentapetalae</taxon>
        <taxon>asterids</taxon>
        <taxon>lamiids</taxon>
        <taxon>Solanales</taxon>
        <taxon>Solanaceae</taxon>
        <taxon>Solanoideae</taxon>
        <taxon>Capsiceae</taxon>
        <taxon>Capsicum</taxon>
    </lineage>
</organism>
<feature type="domain" description="Kinesin motor" evidence="3">
    <location>
        <begin position="1"/>
        <end position="144"/>
    </location>
</feature>
<keyword evidence="5" id="KW-1185">Reference proteome</keyword>
<evidence type="ECO:0000313" key="5">
    <source>
        <dbReference type="Proteomes" id="UP000222542"/>
    </source>
</evidence>
<protein>
    <recommendedName>
        <fullName evidence="3">Kinesin motor domain-containing protein</fullName>
    </recommendedName>
</protein>
<proteinExistence type="inferred from homology"/>
<dbReference type="Pfam" id="PF00225">
    <property type="entry name" value="Kinesin"/>
    <property type="match status" value="1"/>
</dbReference>
<dbReference type="PANTHER" id="PTHR47968:SF18">
    <property type="entry name" value="KINESIN-LIKE PROTEIN KIN-7F"/>
    <property type="match status" value="1"/>
</dbReference>
<dbReference type="GO" id="GO:0003777">
    <property type="term" value="F:microtubule motor activity"/>
    <property type="evidence" value="ECO:0007669"/>
    <property type="project" value="InterPro"/>
</dbReference>
<dbReference type="EMBL" id="AYRZ02000003">
    <property type="protein sequence ID" value="PHT86508.1"/>
    <property type="molecule type" value="Genomic_DNA"/>
</dbReference>
<dbReference type="GO" id="GO:0005524">
    <property type="term" value="F:ATP binding"/>
    <property type="evidence" value="ECO:0007669"/>
    <property type="project" value="InterPro"/>
</dbReference>
<evidence type="ECO:0000259" key="3">
    <source>
        <dbReference type="PROSITE" id="PS50067"/>
    </source>
</evidence>
<comment type="caution">
    <text evidence="4">The sequence shown here is derived from an EMBL/GenBank/DDBJ whole genome shotgun (WGS) entry which is preliminary data.</text>
</comment>
<evidence type="ECO:0000256" key="2">
    <source>
        <dbReference type="PROSITE-ProRule" id="PRU00283"/>
    </source>
</evidence>
<dbReference type="Proteomes" id="UP000222542">
    <property type="component" value="Unassembled WGS sequence"/>
</dbReference>
<sequence>DCSTREVYEEGTKEIALFVVSEIYCECTIAIFAYGQISSGTTYIMNRIIEFTVTDIYDYMQKTIESLAHEFIWKDNKITLSASVNFVDLARSERAYQALSVGKRLKEGCPINRSLLTLGMVIHKLRLIACFLHQLSKTSGFTAA</sequence>
<dbReference type="SUPFAM" id="SSF52540">
    <property type="entry name" value="P-loop containing nucleoside triphosphate hydrolases"/>
    <property type="match status" value="1"/>
</dbReference>
<dbReference type="GO" id="GO:0007018">
    <property type="term" value="P:microtubule-based movement"/>
    <property type="evidence" value="ECO:0007669"/>
    <property type="project" value="InterPro"/>
</dbReference>
<feature type="non-terminal residue" evidence="4">
    <location>
        <position position="1"/>
    </location>
</feature>
<dbReference type="InterPro" id="IPR036961">
    <property type="entry name" value="Kinesin_motor_dom_sf"/>
</dbReference>
<dbReference type="InterPro" id="IPR001752">
    <property type="entry name" value="Kinesin_motor_dom"/>
</dbReference>
<dbReference type="Gene3D" id="3.40.850.10">
    <property type="entry name" value="Kinesin motor domain"/>
    <property type="match status" value="1"/>
</dbReference>
<reference evidence="4 5" key="2">
    <citation type="journal article" date="2017" name="Genome Biol.">
        <title>New reference genome sequences of hot pepper reveal the massive evolution of plant disease-resistance genes by retroduplication.</title>
        <authorList>
            <person name="Kim S."/>
            <person name="Park J."/>
            <person name="Yeom S.I."/>
            <person name="Kim Y.M."/>
            <person name="Seo E."/>
            <person name="Kim K.T."/>
            <person name="Kim M.S."/>
            <person name="Lee J.M."/>
            <person name="Cheong K."/>
            <person name="Shin H.S."/>
            <person name="Kim S.B."/>
            <person name="Han K."/>
            <person name="Lee J."/>
            <person name="Park M."/>
            <person name="Lee H.A."/>
            <person name="Lee H.Y."/>
            <person name="Lee Y."/>
            <person name="Oh S."/>
            <person name="Lee J.H."/>
            <person name="Choi E."/>
            <person name="Choi E."/>
            <person name="Lee S.E."/>
            <person name="Jeon J."/>
            <person name="Kim H."/>
            <person name="Choi G."/>
            <person name="Song H."/>
            <person name="Lee J."/>
            <person name="Lee S.C."/>
            <person name="Kwon J.K."/>
            <person name="Lee H.Y."/>
            <person name="Koo N."/>
            <person name="Hong Y."/>
            <person name="Kim R.W."/>
            <person name="Kang W.H."/>
            <person name="Huh J.H."/>
            <person name="Kang B.C."/>
            <person name="Yang T.J."/>
            <person name="Lee Y.H."/>
            <person name="Bennetzen J.L."/>
            <person name="Choi D."/>
        </authorList>
    </citation>
    <scope>NUCLEOTIDE SEQUENCE [LARGE SCALE GENOMIC DNA]</scope>
    <source>
        <strain evidence="5">cv. CM334</strain>
    </source>
</reference>
<dbReference type="InterPro" id="IPR027417">
    <property type="entry name" value="P-loop_NTPase"/>
</dbReference>
<dbReference type="InterPro" id="IPR027640">
    <property type="entry name" value="Kinesin-like_fam"/>
</dbReference>
<dbReference type="PANTHER" id="PTHR47968">
    <property type="entry name" value="CENTROMERE PROTEIN E"/>
    <property type="match status" value="1"/>
</dbReference>
<dbReference type="Gramene" id="PHT86508">
    <property type="protein sequence ID" value="PHT86508"/>
    <property type="gene ID" value="T459_08614"/>
</dbReference>
<dbReference type="PROSITE" id="PS50067">
    <property type="entry name" value="KINESIN_MOTOR_2"/>
    <property type="match status" value="1"/>
</dbReference>
<gene>
    <name evidence="4" type="ORF">T459_08614</name>
</gene>
<accession>A0A2G2ZX14</accession>
<comment type="caution">
    <text evidence="2">Lacks conserved residue(s) required for the propagation of feature annotation.</text>
</comment>